<dbReference type="EMBL" id="CP010311">
    <property type="protein sequence ID" value="AJF06054.1"/>
    <property type="molecule type" value="Genomic_DNA"/>
</dbReference>
<dbReference type="RefSeq" id="WP_040199525.1">
    <property type="nucleotide sequence ID" value="NZ_CP010311.1"/>
</dbReference>
<dbReference type="AlphaFoldDB" id="A0A0B5FN98"/>
<proteinExistence type="predicted"/>
<protein>
    <submittedName>
        <fullName evidence="1">Uncharacterized protein</fullName>
    </submittedName>
</protein>
<evidence type="ECO:0000313" key="2">
    <source>
        <dbReference type="Proteomes" id="UP000035036"/>
    </source>
</evidence>
<evidence type="ECO:0000313" key="1">
    <source>
        <dbReference type="EMBL" id="AJF06054.1"/>
    </source>
</evidence>
<reference evidence="1 2" key="1">
    <citation type="journal article" date="2015" name="Genome Announc.">
        <title>Genomes of Geoalkalibacter ferrihydriticus Z-0531T and Geoalkalibacter subterraneus Red1T, Two Haloalkaliphilic Metal-Reducing Deltaproteobacteria.</title>
        <authorList>
            <person name="Badalamenti J.P."/>
            <person name="Krajmalnik-Brown R."/>
            <person name="Torres C.I."/>
            <person name="Bond D.R."/>
        </authorList>
    </citation>
    <scope>NUCLEOTIDE SEQUENCE [LARGE SCALE GENOMIC DNA]</scope>
    <source>
        <strain evidence="1 2">Red1</strain>
    </source>
</reference>
<sequence length="286" mass="32918">MRWRGTVFALLFLTFILPIYFAAQKGSWKQQAEERRSIQAGYVVPSAFSRILAFGYQGLLSDYQFLRTMSFFGTRAVDQQQMSDEDWDYLAASLDTVTDLDPYFLDPYVLGQGLLTWDAGRVEAANRLLEKGMEHRTSDWRMPFYVGFNHFYFLEDYAKGGEYIMRAARMEGSPGYLPTLAGRLSYYGGQSKTGLLFLRELLAESNDPRMRARLEMRLTALERAVMLEEKLATFREEQGRAARSLDELVQIGYLDQLPPDPYGGQWIILESGRVFSTSRFVPIEKE</sequence>
<keyword evidence="2" id="KW-1185">Reference proteome</keyword>
<dbReference type="STRING" id="483547.GSUB_05040"/>
<dbReference type="KEGG" id="gsb:GSUB_05040"/>
<gene>
    <name evidence="1" type="ORF">GSUB_05040</name>
</gene>
<dbReference type="Proteomes" id="UP000035036">
    <property type="component" value="Chromosome"/>
</dbReference>
<name>A0A0B5FN98_9BACT</name>
<dbReference type="HOGENOM" id="CLU_084157_0_0_7"/>
<accession>A0A0B5FN98</accession>
<dbReference type="OrthoDB" id="9783085at2"/>
<organism evidence="1 2">
    <name type="scientific">Geoalkalibacter subterraneus</name>
    <dbReference type="NCBI Taxonomy" id="483547"/>
    <lineage>
        <taxon>Bacteria</taxon>
        <taxon>Pseudomonadati</taxon>
        <taxon>Thermodesulfobacteriota</taxon>
        <taxon>Desulfuromonadia</taxon>
        <taxon>Desulfuromonadales</taxon>
        <taxon>Geoalkalibacteraceae</taxon>
        <taxon>Geoalkalibacter</taxon>
    </lineage>
</organism>